<dbReference type="Gene3D" id="3.40.50.150">
    <property type="entry name" value="Vaccinia Virus protein VP39"/>
    <property type="match status" value="1"/>
</dbReference>
<accession>A0A6J5SAD3</accession>
<name>A0A6J5SAD3_9CAUD</name>
<keyword evidence="2" id="KW-0830">Ubiquinone</keyword>
<keyword evidence="2" id="KW-0489">Methyltransferase</keyword>
<dbReference type="InterPro" id="IPR029063">
    <property type="entry name" value="SAM-dependent_MTases_sf"/>
</dbReference>
<dbReference type="CDD" id="cd02440">
    <property type="entry name" value="AdoMet_MTases"/>
    <property type="match status" value="1"/>
</dbReference>
<protein>
    <submittedName>
        <fullName evidence="2">UbiG, 3-demethylubiquinone-9 3-O-methyltransferase</fullName>
    </submittedName>
</protein>
<evidence type="ECO:0000313" key="1">
    <source>
        <dbReference type="EMBL" id="CAB4176326.1"/>
    </source>
</evidence>
<dbReference type="Pfam" id="PF13489">
    <property type="entry name" value="Methyltransf_23"/>
    <property type="match status" value="1"/>
</dbReference>
<keyword evidence="2" id="KW-0808">Transferase</keyword>
<proteinExistence type="predicted"/>
<dbReference type="GO" id="GO:0008168">
    <property type="term" value="F:methyltransferase activity"/>
    <property type="evidence" value="ECO:0007669"/>
    <property type="project" value="UniProtKB-KW"/>
</dbReference>
<dbReference type="SUPFAM" id="SSF53335">
    <property type="entry name" value="S-adenosyl-L-methionine-dependent methyltransferases"/>
    <property type="match status" value="1"/>
</dbReference>
<organism evidence="2">
    <name type="scientific">uncultured Caudovirales phage</name>
    <dbReference type="NCBI Taxonomy" id="2100421"/>
    <lineage>
        <taxon>Viruses</taxon>
        <taxon>Duplodnaviria</taxon>
        <taxon>Heunggongvirae</taxon>
        <taxon>Uroviricota</taxon>
        <taxon>Caudoviricetes</taxon>
        <taxon>Peduoviridae</taxon>
        <taxon>Maltschvirus</taxon>
        <taxon>Maltschvirus maltsch</taxon>
    </lineage>
</organism>
<dbReference type="EMBL" id="LR796943">
    <property type="protein sequence ID" value="CAB4176326.1"/>
    <property type="molecule type" value="Genomic_DNA"/>
</dbReference>
<evidence type="ECO:0000313" key="2">
    <source>
        <dbReference type="EMBL" id="CAB4210587.1"/>
    </source>
</evidence>
<dbReference type="PANTHER" id="PTHR43861">
    <property type="entry name" value="TRANS-ACONITATE 2-METHYLTRANSFERASE-RELATED"/>
    <property type="match status" value="1"/>
</dbReference>
<dbReference type="EMBL" id="LR797367">
    <property type="protein sequence ID" value="CAB4210587.1"/>
    <property type="molecule type" value="Genomic_DNA"/>
</dbReference>
<dbReference type="GO" id="GO:0032259">
    <property type="term" value="P:methylation"/>
    <property type="evidence" value="ECO:0007669"/>
    <property type="project" value="UniProtKB-KW"/>
</dbReference>
<sequence>MSQESNWSAVRKAIGDKGLELGPHMGYQIQDSPRHALFTLSRYKFASRLLPQNKKVSVLDLGCSEGYGSLMLAEIGHSVVGIDTDLDAIAHAQRTINKPNIRFTGGPIDHPPFNAVVSLDVIEHISAEDTGAFMDGILLNLTDDGICIIGTPNDTANQYSSETSKIGHINMFTAERLSKLMGEYFTNVFMFGMNDEVVHTGFYPMCHYLVALGCGPRK</sequence>
<gene>
    <name evidence="2" type="ORF">UFOVP1425_23</name>
    <name evidence="1" type="ORF">UFOVP988_23</name>
</gene>
<reference evidence="2" key="1">
    <citation type="submission" date="2020-05" db="EMBL/GenBank/DDBJ databases">
        <authorList>
            <person name="Chiriac C."/>
            <person name="Salcher M."/>
            <person name="Ghai R."/>
            <person name="Kavagutti S V."/>
        </authorList>
    </citation>
    <scope>NUCLEOTIDE SEQUENCE</scope>
</reference>